<protein>
    <submittedName>
        <fullName evidence="4">NAD-dependent succinate-semialdehyde dehydrogenase</fullName>
    </submittedName>
</protein>
<proteinExistence type="inferred from homology"/>
<gene>
    <name evidence="4" type="ORF">DW352_21640</name>
</gene>
<reference evidence="4 5" key="1">
    <citation type="submission" date="2018-07" db="EMBL/GenBank/DDBJ databases">
        <authorList>
            <person name="Quirk P.G."/>
            <person name="Krulwich T.A."/>
        </authorList>
    </citation>
    <scope>NUCLEOTIDE SEQUENCE [LARGE SCALE GENOMIC DNA]</scope>
    <source>
        <strain evidence="4 5">CC-BB4</strain>
    </source>
</reference>
<comment type="similarity">
    <text evidence="1">Belongs to the aldehyde dehydrogenase family.</text>
</comment>
<dbReference type="Gene3D" id="3.40.605.10">
    <property type="entry name" value="Aldehyde Dehydrogenase, Chain A, domain 1"/>
    <property type="match status" value="1"/>
</dbReference>
<dbReference type="KEGG" id="ptaw:DW352_21640"/>
<organism evidence="4 5">
    <name type="scientific">Pseudolabrys taiwanensis</name>
    <dbReference type="NCBI Taxonomy" id="331696"/>
    <lineage>
        <taxon>Bacteria</taxon>
        <taxon>Pseudomonadati</taxon>
        <taxon>Pseudomonadota</taxon>
        <taxon>Alphaproteobacteria</taxon>
        <taxon>Hyphomicrobiales</taxon>
        <taxon>Xanthobacteraceae</taxon>
        <taxon>Pseudolabrys</taxon>
    </lineage>
</organism>
<dbReference type="EMBL" id="CP031417">
    <property type="protein sequence ID" value="AXK84164.1"/>
    <property type="molecule type" value="Genomic_DNA"/>
</dbReference>
<evidence type="ECO:0000256" key="2">
    <source>
        <dbReference type="ARBA" id="ARBA00023002"/>
    </source>
</evidence>
<dbReference type="FunFam" id="3.40.605.10:FF:000007">
    <property type="entry name" value="NAD/NADP-dependent betaine aldehyde dehydrogenase"/>
    <property type="match status" value="1"/>
</dbReference>
<dbReference type="Pfam" id="PF00171">
    <property type="entry name" value="Aldedh"/>
    <property type="match status" value="1"/>
</dbReference>
<dbReference type="Gene3D" id="3.40.309.10">
    <property type="entry name" value="Aldehyde Dehydrogenase, Chain A, domain 2"/>
    <property type="match status" value="1"/>
</dbReference>
<feature type="domain" description="Aldehyde dehydrogenase" evidence="3">
    <location>
        <begin position="6"/>
        <end position="465"/>
    </location>
</feature>
<dbReference type="FunFam" id="3.40.309.10:FF:000009">
    <property type="entry name" value="Aldehyde dehydrogenase A"/>
    <property type="match status" value="1"/>
</dbReference>
<dbReference type="Proteomes" id="UP000254889">
    <property type="component" value="Chromosome"/>
</dbReference>
<evidence type="ECO:0000313" key="4">
    <source>
        <dbReference type="EMBL" id="AXK84164.1"/>
    </source>
</evidence>
<dbReference type="GO" id="GO:0016620">
    <property type="term" value="F:oxidoreductase activity, acting on the aldehyde or oxo group of donors, NAD or NADP as acceptor"/>
    <property type="evidence" value="ECO:0007669"/>
    <property type="project" value="InterPro"/>
</dbReference>
<keyword evidence="5" id="KW-1185">Reference proteome</keyword>
<dbReference type="PANTHER" id="PTHR43353">
    <property type="entry name" value="SUCCINATE-SEMIALDEHYDE DEHYDROGENASE, MITOCHONDRIAL"/>
    <property type="match status" value="1"/>
</dbReference>
<dbReference type="OrthoDB" id="9812625at2"/>
<dbReference type="InterPro" id="IPR016163">
    <property type="entry name" value="Ald_DH_C"/>
</dbReference>
<sequence>MIDNQWRAGGGQEWREVINPATERPVGRLAVAAKSDLDEALASAAAGFEVWRKTPAHKRAQVLRQAAQLLAGRRDEVAAKITAEMGKPIGEARIEVTMCVETFAWCAEEGMRAYGRDIPARLSNVTQRVVREPIGVVAAFTPWNFPANQAAKKIAAALAAGCAIIIKGPEEAPSACIALAEVLVDAGLPAGALNLVFGHPPMISEYLIPSPVVRKMSFTGSVPVGKHLARLAAGYMKPCTMELGGHAPVVIFDDVTVDDVVPKIVAGKYRNAGQVCISPTRFYVQETIYKRTVEAFAGAAKALRIGNGTDAATQMGPLANSRRRDAVEAIVEDAVKDGAKVAAGGRRSGNHGYFYEPTALTDVPRTARIMNDEPFGPVALFMPFGRDDEIIAQANDSLFGLAAYGFTNVPARGDMLMHELQAGMVSINHFGLGLPETPFGGIKESGYGREGGSEALEAYFVTKFVSRAA</sequence>
<keyword evidence="2" id="KW-0560">Oxidoreductase</keyword>
<name>A0A346A4R7_9HYPH</name>
<accession>A0A346A4R7</accession>
<dbReference type="SUPFAM" id="SSF53720">
    <property type="entry name" value="ALDH-like"/>
    <property type="match status" value="1"/>
</dbReference>
<dbReference type="InterPro" id="IPR050740">
    <property type="entry name" value="Aldehyde_DH_Superfamily"/>
</dbReference>
<evidence type="ECO:0000259" key="3">
    <source>
        <dbReference type="Pfam" id="PF00171"/>
    </source>
</evidence>
<dbReference type="InterPro" id="IPR015590">
    <property type="entry name" value="Aldehyde_DH_dom"/>
</dbReference>
<dbReference type="InterPro" id="IPR016162">
    <property type="entry name" value="Ald_DH_N"/>
</dbReference>
<dbReference type="InterPro" id="IPR016161">
    <property type="entry name" value="Ald_DH/histidinol_DH"/>
</dbReference>
<dbReference type="PANTHER" id="PTHR43353:SF5">
    <property type="entry name" value="SUCCINATE-SEMIALDEHYDE DEHYDROGENASE, MITOCHONDRIAL"/>
    <property type="match status" value="1"/>
</dbReference>
<evidence type="ECO:0000313" key="5">
    <source>
        <dbReference type="Proteomes" id="UP000254889"/>
    </source>
</evidence>
<dbReference type="AlphaFoldDB" id="A0A346A4R7"/>
<evidence type="ECO:0000256" key="1">
    <source>
        <dbReference type="ARBA" id="ARBA00009986"/>
    </source>
</evidence>
<dbReference type="CDD" id="cd07103">
    <property type="entry name" value="ALDH_F5_SSADH_GabD"/>
    <property type="match status" value="1"/>
</dbReference>